<dbReference type="InParanoid" id="A0A2T3ANQ0"/>
<keyword evidence="2" id="KW-0732">Signal</keyword>
<feature type="compositionally biased region" description="Polar residues" evidence="1">
    <location>
        <begin position="27"/>
        <end position="40"/>
    </location>
</feature>
<name>A0A2T3ANQ0_9PEZI</name>
<accession>A0A2T3ANQ0</accession>
<gene>
    <name evidence="3" type="ORF">BD289DRAFT_464279</name>
</gene>
<dbReference type="PANTHER" id="PTHR38850">
    <property type="entry name" value="CERATO-PLATANIN"/>
    <property type="match status" value="1"/>
</dbReference>
<dbReference type="AlphaFoldDB" id="A0A2T3ANQ0"/>
<dbReference type="PANTHER" id="PTHR38850:SF2">
    <property type="entry name" value="CERATO-PLATANIN"/>
    <property type="match status" value="1"/>
</dbReference>
<organism evidence="3 4">
    <name type="scientific">Coniella lustricola</name>
    <dbReference type="NCBI Taxonomy" id="2025994"/>
    <lineage>
        <taxon>Eukaryota</taxon>
        <taxon>Fungi</taxon>
        <taxon>Dikarya</taxon>
        <taxon>Ascomycota</taxon>
        <taxon>Pezizomycotina</taxon>
        <taxon>Sordariomycetes</taxon>
        <taxon>Sordariomycetidae</taxon>
        <taxon>Diaporthales</taxon>
        <taxon>Schizoparmaceae</taxon>
        <taxon>Coniella</taxon>
    </lineage>
</organism>
<keyword evidence="4" id="KW-1185">Reference proteome</keyword>
<reference evidence="3 4" key="1">
    <citation type="journal article" date="2018" name="Mycol. Prog.">
        <title>Coniella lustricola, a new species from submerged detritus.</title>
        <authorList>
            <person name="Raudabaugh D.B."/>
            <person name="Iturriaga T."/>
            <person name="Carver A."/>
            <person name="Mondo S."/>
            <person name="Pangilinan J."/>
            <person name="Lipzen A."/>
            <person name="He G."/>
            <person name="Amirebrahimi M."/>
            <person name="Grigoriev I.V."/>
            <person name="Miller A.N."/>
        </authorList>
    </citation>
    <scope>NUCLEOTIDE SEQUENCE [LARGE SCALE GENOMIC DNA]</scope>
    <source>
        <strain evidence="3 4">B22-T-1</strain>
    </source>
</reference>
<dbReference type="OrthoDB" id="5370830at2759"/>
<feature type="signal peptide" evidence="2">
    <location>
        <begin position="1"/>
        <end position="17"/>
    </location>
</feature>
<dbReference type="STRING" id="2025994.A0A2T3ANQ0"/>
<protein>
    <recommendedName>
        <fullName evidence="5">Cerato-platanin</fullName>
    </recommendedName>
</protein>
<feature type="region of interest" description="Disordered" evidence="1">
    <location>
        <begin position="21"/>
        <end position="40"/>
    </location>
</feature>
<evidence type="ECO:0008006" key="5">
    <source>
        <dbReference type="Google" id="ProtNLM"/>
    </source>
</evidence>
<evidence type="ECO:0000256" key="1">
    <source>
        <dbReference type="SAM" id="MobiDB-lite"/>
    </source>
</evidence>
<evidence type="ECO:0000313" key="3">
    <source>
        <dbReference type="EMBL" id="PSS05260.1"/>
    </source>
</evidence>
<evidence type="ECO:0000313" key="4">
    <source>
        <dbReference type="Proteomes" id="UP000241462"/>
    </source>
</evidence>
<dbReference type="EMBL" id="KZ678372">
    <property type="protein sequence ID" value="PSS05260.1"/>
    <property type="molecule type" value="Genomic_DNA"/>
</dbReference>
<proteinExistence type="predicted"/>
<feature type="chain" id="PRO_5015631782" description="Cerato-platanin" evidence="2">
    <location>
        <begin position="18"/>
        <end position="222"/>
    </location>
</feature>
<dbReference type="Proteomes" id="UP000241462">
    <property type="component" value="Unassembled WGS sequence"/>
</dbReference>
<sequence length="222" mass="23204">MFSAITTILAFTALTHASAIPSRRDGTSGTESMTPHDSYSSSIGVLGCKINTDRVAYWPSAPDCNKICLKITGNNGKTLNLLHIDQSGGAYDISYDAWSELNCGVPATDGTCQGGGVSMQYEYVDNSECSSLLTGASGKLAFSAANSMDFISSCAAGSWVADNHALYNIANPTCTYGYDEVCTLASGANQATCAHQLGSQEALTSAPVYNIEYPSGQKVLAT</sequence>
<evidence type="ECO:0000256" key="2">
    <source>
        <dbReference type="SAM" id="SignalP"/>
    </source>
</evidence>